<dbReference type="EMBL" id="PEYU01000070">
    <property type="protein sequence ID" value="PIS22217.1"/>
    <property type="molecule type" value="Genomic_DNA"/>
</dbReference>
<dbReference type="AlphaFoldDB" id="A0A2H0XB98"/>
<evidence type="ECO:0000313" key="2">
    <source>
        <dbReference type="Proteomes" id="UP000231252"/>
    </source>
</evidence>
<comment type="caution">
    <text evidence="1">The sequence shown here is derived from an EMBL/GenBank/DDBJ whole genome shotgun (WGS) entry which is preliminary data.</text>
</comment>
<dbReference type="Proteomes" id="UP000231252">
    <property type="component" value="Unassembled WGS sequence"/>
</dbReference>
<proteinExistence type="predicted"/>
<organism evidence="1 2">
    <name type="scientific">candidate division WWE3 bacterium CG08_land_8_20_14_0_20_41_10</name>
    <dbReference type="NCBI Taxonomy" id="1975085"/>
    <lineage>
        <taxon>Bacteria</taxon>
        <taxon>Katanobacteria</taxon>
    </lineage>
</organism>
<sequence length="72" mass="7871">MSDKEQINTLIATGDTLPPVNPYLDDTIASDTTDANNALAKKKPGRAPVKPAVIDPKEYIAELERSEDENLF</sequence>
<name>A0A2H0XB98_UNCKA</name>
<evidence type="ECO:0000313" key="1">
    <source>
        <dbReference type="EMBL" id="PIS22217.1"/>
    </source>
</evidence>
<gene>
    <name evidence="1" type="ORF">COT50_03185</name>
</gene>
<protein>
    <submittedName>
        <fullName evidence="1">Uncharacterized protein</fullName>
    </submittedName>
</protein>
<accession>A0A2H0XB98</accession>
<reference evidence="2" key="1">
    <citation type="submission" date="2017-09" db="EMBL/GenBank/DDBJ databases">
        <title>Depth-based differentiation of microbial function through sediment-hosted aquifers and enrichment of novel symbionts in the deep terrestrial subsurface.</title>
        <authorList>
            <person name="Probst A.J."/>
            <person name="Ladd B."/>
            <person name="Jarett J.K."/>
            <person name="Geller-Mcgrath D.E."/>
            <person name="Sieber C.M.K."/>
            <person name="Emerson J.B."/>
            <person name="Anantharaman K."/>
            <person name="Thomas B.C."/>
            <person name="Malmstrom R."/>
            <person name="Stieglmeier M."/>
            <person name="Klingl A."/>
            <person name="Woyke T."/>
            <person name="Ryan C.M."/>
            <person name="Banfield J.F."/>
        </authorList>
    </citation>
    <scope>NUCLEOTIDE SEQUENCE [LARGE SCALE GENOMIC DNA]</scope>
</reference>